<feature type="binding site" evidence="1">
    <location>
        <position position="282"/>
    </location>
    <ligand>
        <name>Mg(2+)</name>
        <dbReference type="ChEBI" id="CHEBI:18420"/>
        <label>1</label>
    </ligand>
</feature>
<dbReference type="Proteomes" id="UP000655830">
    <property type="component" value="Unassembled WGS sequence"/>
</dbReference>
<evidence type="ECO:0000313" key="2">
    <source>
        <dbReference type="EMBL" id="MBC8580700.1"/>
    </source>
</evidence>
<dbReference type="SUPFAM" id="SSF101478">
    <property type="entry name" value="ADP-ribosylglycohydrolase"/>
    <property type="match status" value="1"/>
</dbReference>
<keyword evidence="3" id="KW-1185">Reference proteome</keyword>
<accession>A0A926IAC1</accession>
<dbReference type="Pfam" id="PF03747">
    <property type="entry name" value="ADP_ribosyl_GH"/>
    <property type="match status" value="1"/>
</dbReference>
<keyword evidence="1" id="KW-0460">Magnesium</keyword>
<sequence length="714" mass="80191">MQLDRLYMDKMYGGWIGKIIGVIHGANVEGWEYQKIKDTFGEITTYPFTYKNFCADDDINGPMLYIRALQDFNYNKALSFEDMAHTLTNYVADGHGFFWWGGYGVSTEHTAYENLMNGIPAPRSGSIAQNGVTMAEQIGGQIFADGWGFLCPGDEKLAASLAMKMASVTHDGNGVYGAAFVAACIAKAYVCDDIEEIIRTGLSLIPADCEYRVVAEDVIRYVKENPADWRAAFHYVEKHYGYQHYEGVCHIIPNAAVMVLSMMYGEGDYSRTINICNMCGWDTDCNVGNVGSILGVMNGISGIDNSWLPQIGDFVCASGSLGYLNIQNVPQIATLTAKTTHEMYGIEPNEMWQELFSHEEGKYFNFEYPKSTFGIRADFAGKPNVILTNVDDECYKGTRSLRATVPVLGNGDKFKLYYKTYYTPSDFDDSRYDPDFSPIVFPGDEVKARIKVSGNQQGTVKVVPYVLDRMTGNIMESEISFLVDEKEWKEVSFKIPEATDMIVEEIGFYIICVRGNMAMRQFSLSVNLDEMEIISHSNYAMHLGKLPNEKWNPIHELPAHLTFLRGIFRVEEDMLMASGSSKPVEAYTGNLHWSDYKLEATLKPLLGDHHHVLVRVQGGNRCYAVGLAPEGKLALYKKYEDYTTLHEVDFEWQHGEVYTLEITAKDNKITVSVAGSEVLTYEDTDRTYGHGCIGFGNNHASRTGFISYKLQEIK</sequence>
<feature type="binding site" evidence="1">
    <location>
        <position position="284"/>
    </location>
    <ligand>
        <name>Mg(2+)</name>
        <dbReference type="ChEBI" id="CHEBI:18420"/>
        <label>1</label>
    </ligand>
</feature>
<dbReference type="InterPro" id="IPR036705">
    <property type="entry name" value="Ribosyl_crysJ1_sf"/>
</dbReference>
<evidence type="ECO:0000313" key="3">
    <source>
        <dbReference type="Proteomes" id="UP000655830"/>
    </source>
</evidence>
<keyword evidence="1" id="KW-0479">Metal-binding</keyword>
<organism evidence="2 3">
    <name type="scientific">Zhenhengia yiwuensis</name>
    <dbReference type="NCBI Taxonomy" id="2763666"/>
    <lineage>
        <taxon>Bacteria</taxon>
        <taxon>Bacillati</taxon>
        <taxon>Bacillota</taxon>
        <taxon>Clostridia</taxon>
        <taxon>Lachnospirales</taxon>
        <taxon>Lachnospiraceae</taxon>
        <taxon>Zhenhengia</taxon>
    </lineage>
</organism>
<gene>
    <name evidence="2" type="ORF">H8718_14355</name>
</gene>
<protein>
    <submittedName>
        <fullName evidence="2">ADP-ribosylglycohydrolase family protein</fullName>
    </submittedName>
</protein>
<name>A0A926IAC1_9FIRM</name>
<dbReference type="Gene3D" id="2.60.120.560">
    <property type="entry name" value="Exo-inulinase, domain 1"/>
    <property type="match status" value="1"/>
</dbReference>
<dbReference type="Gene3D" id="1.10.4080.10">
    <property type="entry name" value="ADP-ribosylation/Crystallin J1"/>
    <property type="match status" value="1"/>
</dbReference>
<proteinExistence type="predicted"/>
<dbReference type="GO" id="GO:0046872">
    <property type="term" value="F:metal ion binding"/>
    <property type="evidence" value="ECO:0007669"/>
    <property type="project" value="UniProtKB-KW"/>
</dbReference>
<comment type="caution">
    <text evidence="2">The sequence shown here is derived from an EMBL/GenBank/DDBJ whole genome shotgun (WGS) entry which is preliminary data.</text>
</comment>
<reference evidence="2" key="1">
    <citation type="submission" date="2020-08" db="EMBL/GenBank/DDBJ databases">
        <title>Genome public.</title>
        <authorList>
            <person name="Liu C."/>
            <person name="Sun Q."/>
        </authorList>
    </citation>
    <scope>NUCLEOTIDE SEQUENCE</scope>
    <source>
        <strain evidence="2">NSJ-12</strain>
    </source>
</reference>
<dbReference type="AlphaFoldDB" id="A0A926IAC1"/>
<dbReference type="RefSeq" id="WP_249333418.1">
    <property type="nucleotide sequence ID" value="NZ_JACRSY010000026.1"/>
</dbReference>
<dbReference type="EMBL" id="JACRSY010000026">
    <property type="protein sequence ID" value="MBC8580700.1"/>
    <property type="molecule type" value="Genomic_DNA"/>
</dbReference>
<dbReference type="InterPro" id="IPR005502">
    <property type="entry name" value="Ribosyl_crysJ1"/>
</dbReference>
<evidence type="ECO:0000256" key="1">
    <source>
        <dbReference type="PIRSR" id="PIRSR605502-1"/>
    </source>
</evidence>
<comment type="cofactor">
    <cofactor evidence="1">
        <name>Mg(2+)</name>
        <dbReference type="ChEBI" id="CHEBI:18420"/>
    </cofactor>
    <text evidence="1">Binds 2 magnesium ions per subunit.</text>
</comment>